<dbReference type="Proteomes" id="UP000002058">
    <property type="component" value="Unassembled WGS sequence"/>
</dbReference>
<reference evidence="2" key="1">
    <citation type="journal article" date="2009" name="Genome Res.">
        <title>Comparative genomic analyses of the human fungal pathogens Coccidioides and their relatives.</title>
        <authorList>
            <person name="Sharpton T.J."/>
            <person name="Stajich J.E."/>
            <person name="Rounsley S.D."/>
            <person name="Gardner M.J."/>
            <person name="Wortman J.R."/>
            <person name="Jordar V.S."/>
            <person name="Maiti R."/>
            <person name="Kodira C.D."/>
            <person name="Neafsey D.E."/>
            <person name="Zeng Q."/>
            <person name="Hung C.-Y."/>
            <person name="McMahan C."/>
            <person name="Muszewska A."/>
            <person name="Grynberg M."/>
            <person name="Mandel M.A."/>
            <person name="Kellner E.M."/>
            <person name="Barker B.M."/>
            <person name="Galgiani J.N."/>
            <person name="Orbach M.J."/>
            <person name="Kirkland T.N."/>
            <person name="Cole G.T."/>
            <person name="Henn M.R."/>
            <person name="Birren B.W."/>
            <person name="Taylor J.W."/>
        </authorList>
    </citation>
    <scope>NUCLEOTIDE SEQUENCE [LARGE SCALE GENOMIC DNA]</scope>
    <source>
        <strain evidence="2">UAMH 1704</strain>
    </source>
</reference>
<proteinExistence type="predicted"/>
<keyword evidence="2" id="KW-1185">Reference proteome</keyword>
<dbReference type="GeneID" id="8439717"/>
<dbReference type="RefSeq" id="XP_002582928.1">
    <property type="nucleotide sequence ID" value="XM_002582882.1"/>
</dbReference>
<organism evidence="1 2">
    <name type="scientific">Uncinocarpus reesii (strain UAMH 1704)</name>
    <dbReference type="NCBI Taxonomy" id="336963"/>
    <lineage>
        <taxon>Eukaryota</taxon>
        <taxon>Fungi</taxon>
        <taxon>Dikarya</taxon>
        <taxon>Ascomycota</taxon>
        <taxon>Pezizomycotina</taxon>
        <taxon>Eurotiomycetes</taxon>
        <taxon>Eurotiomycetidae</taxon>
        <taxon>Onygenales</taxon>
        <taxon>Onygenaceae</taxon>
        <taxon>Uncinocarpus</taxon>
    </lineage>
</organism>
<accession>C4JZV0</accession>
<dbReference type="EMBL" id="CH476619">
    <property type="protein sequence ID" value="EEP82836.1"/>
    <property type="molecule type" value="Genomic_DNA"/>
</dbReference>
<dbReference type="KEGG" id="ure:UREG_07701"/>
<evidence type="ECO:0000313" key="2">
    <source>
        <dbReference type="Proteomes" id="UP000002058"/>
    </source>
</evidence>
<gene>
    <name evidence="1" type="ORF">UREG_07701</name>
</gene>
<dbReference type="VEuPathDB" id="FungiDB:UREG_07701"/>
<sequence length="67" mass="7473">MDVKLACKPHLVGQVFDLHRDTIMVPARGAAISAHMVIGKLSAVHGLTHHPWPSFKIQMRYGVKMNK</sequence>
<dbReference type="AlphaFoldDB" id="C4JZV0"/>
<evidence type="ECO:0000313" key="1">
    <source>
        <dbReference type="EMBL" id="EEP82836.1"/>
    </source>
</evidence>
<dbReference type="InParanoid" id="C4JZV0"/>
<name>C4JZV0_UNCRE</name>
<dbReference type="HOGENOM" id="CLU_2814344_0_0_1"/>
<protein>
    <submittedName>
        <fullName evidence="1">Uncharacterized protein</fullName>
    </submittedName>
</protein>